<dbReference type="SUPFAM" id="SSF53800">
    <property type="entry name" value="Chelatase"/>
    <property type="match status" value="1"/>
</dbReference>
<dbReference type="GO" id="GO:0051266">
    <property type="term" value="F:sirohydrochlorin ferrochelatase activity"/>
    <property type="evidence" value="ECO:0007669"/>
    <property type="project" value="UniProtKB-EC"/>
</dbReference>
<accession>A0A212KHD4</accession>
<dbReference type="InterPro" id="IPR010388">
    <property type="entry name" value="Anaerobic_Co-chelatase"/>
</dbReference>
<dbReference type="GO" id="GO:0019251">
    <property type="term" value="P:anaerobic cobalamin biosynthetic process"/>
    <property type="evidence" value="ECO:0007669"/>
    <property type="project" value="InterPro"/>
</dbReference>
<organism evidence="1">
    <name type="scientific">uncultured delta proteobacterium</name>
    <dbReference type="NCBI Taxonomy" id="34034"/>
    <lineage>
        <taxon>Bacteria</taxon>
        <taxon>Deltaproteobacteria</taxon>
        <taxon>environmental samples</taxon>
    </lineage>
</organism>
<gene>
    <name evidence="1" type="ORF">KL86DPRO_70180</name>
</gene>
<keyword evidence="1" id="KW-0456">Lyase</keyword>
<reference evidence="1" key="1">
    <citation type="submission" date="2016-04" db="EMBL/GenBank/DDBJ databases">
        <authorList>
            <person name="Evans L.H."/>
            <person name="Alamgir A."/>
            <person name="Owens N."/>
            <person name="Weber N.D."/>
            <person name="Virtaneva K."/>
            <person name="Barbian K."/>
            <person name="Babar A."/>
            <person name="Rosenke K."/>
        </authorList>
    </citation>
    <scope>NUCLEOTIDE SEQUENCE</scope>
    <source>
        <strain evidence="1">86</strain>
    </source>
</reference>
<dbReference type="EMBL" id="FLUQ01000007">
    <property type="protein sequence ID" value="SBW11134.1"/>
    <property type="molecule type" value="Genomic_DNA"/>
</dbReference>
<dbReference type="AlphaFoldDB" id="A0A212KHD4"/>
<evidence type="ECO:0000313" key="1">
    <source>
        <dbReference type="EMBL" id="SBW11134.1"/>
    </source>
</evidence>
<dbReference type="EC" id="4.99.1.3" evidence="1"/>
<dbReference type="Gene3D" id="3.40.50.1400">
    <property type="match status" value="2"/>
</dbReference>
<dbReference type="Pfam" id="PF06180">
    <property type="entry name" value="CbiK"/>
    <property type="match status" value="1"/>
</dbReference>
<dbReference type="GO" id="GO:0016852">
    <property type="term" value="F:sirohydrochlorin cobaltochelatase activity"/>
    <property type="evidence" value="ECO:0007669"/>
    <property type="project" value="UniProtKB-EC"/>
</dbReference>
<protein>
    <submittedName>
        <fullName evidence="1">Putative Sirohydrochlorin cobaltochelatase CbiKC</fullName>
        <ecNumber evidence="1">4.99.1.3</ecNumber>
        <ecNumber evidence="1">4.99.1.4</ecNumber>
    </submittedName>
</protein>
<dbReference type="EC" id="4.99.1.4" evidence="1"/>
<sequence>MAGILLTAFGATAPNGTAPLLAFERAVRRAFPAANVRWAFTSKRADTRPVIRDETGLSVGEALSRFAAENTARIAVQPLHVTDGHEHETLRQQIGTWQKDHPGATVFLGEPLLSGEASFRTLLEAMRRAEETACAPGEAALWVGHGSEPPLDGLCKRLADCGAAMRPPVRVAYLIDGKTAEEHFRELARQGAQKVCLMPLFSLAGRHVAQDLDGEAAASWKSRCVHAGMPCRVHPRGMLEDDGFTTLWLARLRDAVAMADAQ</sequence>
<name>A0A212KHD4_9DELT</name>
<proteinExistence type="predicted"/>